<evidence type="ECO:0000256" key="1">
    <source>
        <dbReference type="ARBA" id="ARBA00004123"/>
    </source>
</evidence>
<dbReference type="PRINTS" id="PR00661">
    <property type="entry name" value="ERMFAMILY"/>
</dbReference>
<sequence>MPRHLFIYVSDQISVVIMGLFPFLARGSGKVVHAKVTTMDADLDRIVIETSWTGRHLFDAVCRIIGLREVWFFGLQFTNKKGLPCWLQMDREIRKQDVPRGEDGCMQFLFLVKFYPEDVEDELIQDLTRHLFFLQIKQAILSMDLYCSPEASVLLASFAVQAINGDCTDDIGPLDLDKLLPKSVIEQYDMSADMWRERIKRWWINNQGQTREDAEMEYLRVAQDLEMYGILYYPICNKKETDLHLGISAQGLGIYKGSNRITPRPFFSWSEIKNISFKNKKFHMKTVDKSTISFRAQERTINPSILDLCIGTHNLYLRRRQPDTLEVQQMKALAKEDRARRQQEAARLAREREERLQVENERNQLKAEIEKIAEQLAQAKEAARKTEETAELLAEKARASEQETLLLTKRVSEAEAECHRLQMNHVKSEEALMRMERKAREAELYAQRISMSLADVNSKPHYASHALITEPTIWPLSNLALQGTLSHHQLMISGGSQEGDRASLAERQQMHQGQLPGVPPPAAPIYRAMPPNVAQMMHAPPPPDPSVNQRLEFHNLRSELEKSRHDFSEKARLFKERLNDFRNEIDALKREDRQTEHDVIHAHNVHNGFDKFTTLRMMSGPTLKRLGGAPPDKSAARKPKLEPAQPAVIEPADFYKMEDEIARSTTHAELEKTFLRESSALRAVLQKFIEGSKEPCSSEVLLNIARMRRCSRLAHYATAQLRAETTSRLEQVEAKYLHLQNSSSEIQHLQKEINRCLQFSAGDEDIDLIPLDEFYASAPEGVSRPEMTKNNEHEQRLARLTWEIAQRKALVDTLTEQEGRRNAAKPVQEALGVGNASASSAEQRSLFSLLPHDLSVLYVQAEAYRDIMEDTSMQVVIRGDANEALRLRRRQKEEAEEKEGSDDDDGSDNEGRHSVVSDRLELNKKTVTQPHPIYLKIDIGCQDDVKVALKLYYLPELRVTCMKYKVTGKLPTHGGVSAHENLLDGLFPGDDGAECPNPIGAAKLNQLKIGVDSFANKYGRPYRFVQAITGSASLVPGAAPPTEAETSGVQLADVLYDVIKAIRDRVSARVKLVRQLLALEATPMDALCTFDVPLKMMTHVTSFKMIDEETFMASVTPDMRALALREGGAFYFLVTMENKIADLKINGYIMLPADYPKQIPLFAVSITKTGGKDSGSQTFNAVNNHIVKALETYVNVTCVNDEVIDVDTVLTRQLATLVSRCDVIADLVPQFNNGNTQKQHLYSRSSRGRDDDLPFVYSTSTSAFTYH</sequence>
<dbReference type="CDD" id="cd17097">
    <property type="entry name" value="FERM_F1_ERM_like"/>
    <property type="match status" value="1"/>
</dbReference>
<keyword evidence="13" id="KW-1185">Reference proteome</keyword>
<dbReference type="InterPro" id="IPR019749">
    <property type="entry name" value="Band_41_domain"/>
</dbReference>
<name>A0A0D6M621_9BILA</name>
<feature type="region of interest" description="Disordered" evidence="10">
    <location>
        <begin position="623"/>
        <end position="642"/>
    </location>
</feature>
<organism evidence="12 13">
    <name type="scientific">Ancylostoma ceylanicum</name>
    <dbReference type="NCBI Taxonomy" id="53326"/>
    <lineage>
        <taxon>Eukaryota</taxon>
        <taxon>Metazoa</taxon>
        <taxon>Ecdysozoa</taxon>
        <taxon>Nematoda</taxon>
        <taxon>Chromadorea</taxon>
        <taxon>Rhabditida</taxon>
        <taxon>Rhabditina</taxon>
        <taxon>Rhabditomorpha</taxon>
        <taxon>Strongyloidea</taxon>
        <taxon>Ancylostomatidae</taxon>
        <taxon>Ancylostomatinae</taxon>
        <taxon>Ancylostoma</taxon>
    </lineage>
</organism>
<comment type="similarity">
    <text evidence="4">Belongs to the THOC5 family.</text>
</comment>
<dbReference type="PRINTS" id="PR00935">
    <property type="entry name" value="BAND41"/>
</dbReference>
<keyword evidence="9" id="KW-0175">Coiled coil</keyword>
<dbReference type="Pfam" id="PF09766">
    <property type="entry name" value="FmiP_Thoc5"/>
    <property type="match status" value="1"/>
</dbReference>
<protein>
    <submittedName>
        <fullName evidence="12">FERM PH-like domain protein</fullName>
    </submittedName>
</protein>
<dbReference type="Pfam" id="PF09380">
    <property type="entry name" value="FERM_C"/>
    <property type="match status" value="1"/>
</dbReference>
<evidence type="ECO:0000256" key="10">
    <source>
        <dbReference type="SAM" id="MobiDB-lite"/>
    </source>
</evidence>
<gene>
    <name evidence="12" type="ORF">ANCCEY_01295</name>
</gene>
<dbReference type="CDD" id="cd13194">
    <property type="entry name" value="FERM_C_ERM"/>
    <property type="match status" value="1"/>
</dbReference>
<feature type="region of interest" description="Disordered" evidence="10">
    <location>
        <begin position="889"/>
        <end position="922"/>
    </location>
</feature>
<dbReference type="InterPro" id="IPR000299">
    <property type="entry name" value="FERM_domain"/>
</dbReference>
<feature type="compositionally biased region" description="Basic and acidic residues" evidence="10">
    <location>
        <begin position="909"/>
        <end position="922"/>
    </location>
</feature>
<dbReference type="InterPro" id="IPR019163">
    <property type="entry name" value="THO_Thoc5"/>
</dbReference>
<feature type="compositionally biased region" description="Acidic residues" evidence="10">
    <location>
        <begin position="896"/>
        <end position="908"/>
    </location>
</feature>
<dbReference type="InterPro" id="IPR011259">
    <property type="entry name" value="ERM_C_dom"/>
</dbReference>
<feature type="coiled-coil region" evidence="9">
    <location>
        <begin position="331"/>
        <end position="431"/>
    </location>
</feature>
<dbReference type="SUPFAM" id="SSF47031">
    <property type="entry name" value="Second domain of FERM"/>
    <property type="match status" value="1"/>
</dbReference>
<dbReference type="Pfam" id="PF00769">
    <property type="entry name" value="ERM_C"/>
    <property type="match status" value="1"/>
</dbReference>
<dbReference type="GO" id="GO:0005634">
    <property type="term" value="C:nucleus"/>
    <property type="evidence" value="ECO:0007669"/>
    <property type="project" value="UniProtKB-SubCell"/>
</dbReference>
<dbReference type="InterPro" id="IPR018979">
    <property type="entry name" value="FERM_N"/>
</dbReference>
<dbReference type="InterPro" id="IPR011174">
    <property type="entry name" value="ERM"/>
</dbReference>
<dbReference type="InterPro" id="IPR014352">
    <property type="entry name" value="FERM/acyl-CoA-bd_prot_sf"/>
</dbReference>
<evidence type="ECO:0000256" key="6">
    <source>
        <dbReference type="ARBA" id="ARBA00023136"/>
    </source>
</evidence>
<dbReference type="InterPro" id="IPR018980">
    <property type="entry name" value="FERM_PH-like_C"/>
</dbReference>
<dbReference type="SUPFAM" id="SSF48678">
    <property type="entry name" value="Moesin tail domain"/>
    <property type="match status" value="1"/>
</dbReference>
<evidence type="ECO:0000256" key="8">
    <source>
        <dbReference type="ARBA" id="ARBA00043944"/>
    </source>
</evidence>
<dbReference type="Gene3D" id="1.20.5.450">
    <property type="match status" value="1"/>
</dbReference>
<dbReference type="InterPro" id="IPR000798">
    <property type="entry name" value="Ez/rad/moesin-like"/>
</dbReference>
<keyword evidence="7" id="KW-0539">Nucleus</keyword>
<dbReference type="PROSITE" id="PS50057">
    <property type="entry name" value="FERM_3"/>
    <property type="match status" value="1"/>
</dbReference>
<dbReference type="SMART" id="SM01196">
    <property type="entry name" value="FERM_C"/>
    <property type="match status" value="1"/>
</dbReference>
<feature type="coiled-coil region" evidence="9">
    <location>
        <begin position="571"/>
        <end position="598"/>
    </location>
</feature>
<dbReference type="SMART" id="SM00295">
    <property type="entry name" value="B41"/>
    <property type="match status" value="1"/>
</dbReference>
<dbReference type="InterPro" id="IPR011993">
    <property type="entry name" value="PH-like_dom_sf"/>
</dbReference>
<evidence type="ECO:0000256" key="2">
    <source>
        <dbReference type="ARBA" id="ARBA00004202"/>
    </source>
</evidence>
<dbReference type="SUPFAM" id="SSF54236">
    <property type="entry name" value="Ubiquitin-like"/>
    <property type="match status" value="1"/>
</dbReference>
<evidence type="ECO:0000256" key="4">
    <source>
        <dbReference type="ARBA" id="ARBA00008044"/>
    </source>
</evidence>
<dbReference type="InterPro" id="IPR008954">
    <property type="entry name" value="Moesin_tail_sf"/>
</dbReference>
<evidence type="ECO:0000313" key="12">
    <source>
        <dbReference type="EMBL" id="EPB79599.1"/>
    </source>
</evidence>
<comment type="subcellular location">
    <subcellularLocation>
        <location evidence="3">Cell junction</location>
        <location evidence="3">Adherens junction</location>
    </subcellularLocation>
    <subcellularLocation>
        <location evidence="2">Cell membrane</location>
        <topology evidence="2">Peripheral membrane protein</topology>
    </subcellularLocation>
    <subcellularLocation>
        <location evidence="8">Cell projection</location>
        <location evidence="8">Rhabdomere</location>
    </subcellularLocation>
    <subcellularLocation>
        <location evidence="1">Nucleus</location>
    </subcellularLocation>
</comment>
<evidence type="ECO:0000313" key="13">
    <source>
        <dbReference type="Proteomes" id="UP000054495"/>
    </source>
</evidence>
<dbReference type="Gene3D" id="6.10.360.10">
    <property type="match status" value="1"/>
</dbReference>
<dbReference type="GO" id="GO:0003779">
    <property type="term" value="F:actin binding"/>
    <property type="evidence" value="ECO:0007669"/>
    <property type="project" value="InterPro"/>
</dbReference>
<dbReference type="GO" id="GO:0005912">
    <property type="term" value="C:adherens junction"/>
    <property type="evidence" value="ECO:0007669"/>
    <property type="project" value="UniProtKB-SubCell"/>
</dbReference>
<dbReference type="Gene3D" id="2.30.29.30">
    <property type="entry name" value="Pleckstrin-homology domain (PH domain)/Phosphotyrosine-binding domain (PTB)"/>
    <property type="match status" value="1"/>
</dbReference>
<dbReference type="EMBL" id="KE124791">
    <property type="protein sequence ID" value="EPB79599.1"/>
    <property type="molecule type" value="Genomic_DNA"/>
</dbReference>
<dbReference type="PANTHER" id="PTHR23281">
    <property type="entry name" value="MERLIN/MOESIN/EZRIN/RADIXIN"/>
    <property type="match status" value="1"/>
</dbReference>
<dbReference type="InterPro" id="IPR041789">
    <property type="entry name" value="ERM_FERM_C"/>
</dbReference>
<keyword evidence="6" id="KW-0472">Membrane</keyword>
<dbReference type="AlphaFoldDB" id="A0A0D6M621"/>
<dbReference type="Pfam" id="PF00373">
    <property type="entry name" value="FERM_M"/>
    <property type="match status" value="1"/>
</dbReference>
<dbReference type="InterPro" id="IPR019748">
    <property type="entry name" value="FERM_central"/>
</dbReference>
<reference evidence="12 13" key="1">
    <citation type="submission" date="2013-05" db="EMBL/GenBank/DDBJ databases">
        <title>Draft genome of the parasitic nematode Anyclostoma ceylanicum.</title>
        <authorList>
            <person name="Mitreva M."/>
        </authorList>
    </citation>
    <scope>NUCLEOTIDE SEQUENCE [LARGE SCALE GENOMIC DNA]</scope>
</reference>
<evidence type="ECO:0000256" key="5">
    <source>
        <dbReference type="ARBA" id="ARBA00022475"/>
    </source>
</evidence>
<evidence type="ECO:0000256" key="3">
    <source>
        <dbReference type="ARBA" id="ARBA00004536"/>
    </source>
</evidence>
<dbReference type="InterPro" id="IPR035963">
    <property type="entry name" value="FERM_2"/>
</dbReference>
<keyword evidence="5" id="KW-1003">Cell membrane</keyword>
<dbReference type="Pfam" id="PF09379">
    <property type="entry name" value="FERM_N"/>
    <property type="match status" value="1"/>
</dbReference>
<dbReference type="InterPro" id="IPR029071">
    <property type="entry name" value="Ubiquitin-like_domsf"/>
</dbReference>
<evidence type="ECO:0000256" key="7">
    <source>
        <dbReference type="ARBA" id="ARBA00023242"/>
    </source>
</evidence>
<accession>A0A0D6M621</accession>
<dbReference type="Gene3D" id="1.20.80.10">
    <property type="match status" value="1"/>
</dbReference>
<feature type="domain" description="FERM" evidence="11">
    <location>
        <begin position="32"/>
        <end position="320"/>
    </location>
</feature>
<dbReference type="Proteomes" id="UP000054495">
    <property type="component" value="Unassembled WGS sequence"/>
</dbReference>
<dbReference type="GO" id="GO:0005886">
    <property type="term" value="C:plasma membrane"/>
    <property type="evidence" value="ECO:0007669"/>
    <property type="project" value="UniProtKB-SubCell"/>
</dbReference>
<dbReference type="SUPFAM" id="SSF50729">
    <property type="entry name" value="PH domain-like"/>
    <property type="match status" value="1"/>
</dbReference>
<dbReference type="CDD" id="cd14473">
    <property type="entry name" value="FERM_B-lobe"/>
    <property type="match status" value="1"/>
</dbReference>
<proteinExistence type="inferred from homology"/>
<evidence type="ECO:0000259" key="11">
    <source>
        <dbReference type="PROSITE" id="PS50057"/>
    </source>
</evidence>
<dbReference type="Gene3D" id="3.10.20.90">
    <property type="entry name" value="Phosphatidylinositol 3-kinase Catalytic Subunit, Chain A, domain 1"/>
    <property type="match status" value="1"/>
</dbReference>
<evidence type="ECO:0000256" key="9">
    <source>
        <dbReference type="SAM" id="Coils"/>
    </source>
</evidence>